<dbReference type="InterPro" id="IPR010982">
    <property type="entry name" value="Lambda_DNA-bd_dom_sf"/>
</dbReference>
<reference evidence="4" key="1">
    <citation type="submission" date="2020-08" db="EMBL/GenBank/DDBJ databases">
        <title>Genome public.</title>
        <authorList>
            <person name="Liu C."/>
            <person name="Sun Q."/>
        </authorList>
    </citation>
    <scope>NUCLEOTIDE SEQUENCE</scope>
    <source>
        <strain evidence="4">BX8</strain>
    </source>
</reference>
<feature type="transmembrane region" description="Helical" evidence="2">
    <location>
        <begin position="85"/>
        <end position="108"/>
    </location>
</feature>
<keyword evidence="1" id="KW-0238">DNA-binding</keyword>
<dbReference type="SUPFAM" id="SSF47413">
    <property type="entry name" value="lambda repressor-like DNA-binding domains"/>
    <property type="match status" value="1"/>
</dbReference>
<dbReference type="PROSITE" id="PS50943">
    <property type="entry name" value="HTH_CROC1"/>
    <property type="match status" value="1"/>
</dbReference>
<organism evidence="4 5">
    <name type="scientific">Anaerofilum hominis</name>
    <dbReference type="NCBI Taxonomy" id="2763016"/>
    <lineage>
        <taxon>Bacteria</taxon>
        <taxon>Bacillati</taxon>
        <taxon>Bacillota</taxon>
        <taxon>Clostridia</taxon>
        <taxon>Eubacteriales</taxon>
        <taxon>Oscillospiraceae</taxon>
        <taxon>Anaerofilum</taxon>
    </lineage>
</organism>
<dbReference type="InterPro" id="IPR036259">
    <property type="entry name" value="MFS_trans_sf"/>
</dbReference>
<feature type="transmembrane region" description="Helical" evidence="2">
    <location>
        <begin position="163"/>
        <end position="182"/>
    </location>
</feature>
<dbReference type="Gene3D" id="1.20.1250.20">
    <property type="entry name" value="MFS general substrate transporter like domains"/>
    <property type="match status" value="1"/>
</dbReference>
<dbReference type="SMART" id="SM00530">
    <property type="entry name" value="HTH_XRE"/>
    <property type="match status" value="1"/>
</dbReference>
<evidence type="ECO:0000256" key="2">
    <source>
        <dbReference type="SAM" id="Phobius"/>
    </source>
</evidence>
<dbReference type="GO" id="GO:0003677">
    <property type="term" value="F:DNA binding"/>
    <property type="evidence" value="ECO:0007669"/>
    <property type="project" value="UniProtKB-KW"/>
</dbReference>
<keyword evidence="2" id="KW-0472">Membrane</keyword>
<accession>A0A923L1D3</accession>
<dbReference type="PANTHER" id="PTHR46558">
    <property type="entry name" value="TRACRIPTIONAL REGULATORY PROTEIN-RELATED-RELATED"/>
    <property type="match status" value="1"/>
</dbReference>
<proteinExistence type="predicted"/>
<feature type="transmembrane region" description="Helical" evidence="2">
    <location>
        <begin position="274"/>
        <end position="293"/>
    </location>
</feature>
<keyword evidence="5" id="KW-1185">Reference proteome</keyword>
<dbReference type="Pfam" id="PF01381">
    <property type="entry name" value="HTH_3"/>
    <property type="match status" value="1"/>
</dbReference>
<feature type="transmembrane region" description="Helical" evidence="2">
    <location>
        <begin position="248"/>
        <end position="268"/>
    </location>
</feature>
<protein>
    <submittedName>
        <fullName evidence="4">Helix-turn-helix domain-containing protein</fullName>
    </submittedName>
</protein>
<dbReference type="AlphaFoldDB" id="A0A923L1D3"/>
<dbReference type="Gene3D" id="1.10.260.40">
    <property type="entry name" value="lambda repressor-like DNA-binding domains"/>
    <property type="match status" value="1"/>
</dbReference>
<name>A0A923L1D3_9FIRM</name>
<comment type="caution">
    <text evidence="4">The sequence shown here is derived from an EMBL/GenBank/DDBJ whole genome shotgun (WGS) entry which is preliminary data.</text>
</comment>
<dbReference type="PANTHER" id="PTHR46558:SF13">
    <property type="entry name" value="HTH-TYPE TRANSCRIPTIONAL REGULATOR IMMR"/>
    <property type="match status" value="1"/>
</dbReference>
<keyword evidence="2" id="KW-0812">Transmembrane</keyword>
<feature type="transmembrane region" description="Helical" evidence="2">
    <location>
        <begin position="197"/>
        <end position="218"/>
    </location>
</feature>
<keyword evidence="2" id="KW-1133">Transmembrane helix</keyword>
<feature type="domain" description="HTH cro/C1-type" evidence="3">
    <location>
        <begin position="7"/>
        <end position="61"/>
    </location>
</feature>
<gene>
    <name evidence="4" type="ORF">H8S23_06130</name>
</gene>
<dbReference type="CDD" id="cd00093">
    <property type="entry name" value="HTH_XRE"/>
    <property type="match status" value="1"/>
</dbReference>
<feature type="transmembrane region" description="Helical" evidence="2">
    <location>
        <begin position="114"/>
        <end position="137"/>
    </location>
</feature>
<dbReference type="InterPro" id="IPR001387">
    <property type="entry name" value="Cro/C1-type_HTH"/>
</dbReference>
<sequence length="302" mass="32842">MSFSENLQFYRQQGGLTQEQLAETLGVSRQSVSKWESGQSYPEMEKLLALCELFRCDLDTLLKGSAVAASADVGRAYDAYKNRSAVMSAAGVGILISALALACLLDGLGMHEMVAGMAFFAAALLGCMVLIVSGLLSSEFNRKHPRMEDCYTEAQRDAFHSRYVVLTASALGVIFLSVLWLLGSQALPLPARWNDSFSGSIFFVGIALGVALLIWTGIQEEKYHIDNYNRENDPDDETRARRSRIGRLCACIMLASTAVFVVCIFALPQWRDEAAAIIYSVGGIGCGITAVALNHTGKSEKK</sequence>
<evidence type="ECO:0000259" key="3">
    <source>
        <dbReference type="PROSITE" id="PS50943"/>
    </source>
</evidence>
<evidence type="ECO:0000313" key="5">
    <source>
        <dbReference type="Proteomes" id="UP000659630"/>
    </source>
</evidence>
<evidence type="ECO:0000313" key="4">
    <source>
        <dbReference type="EMBL" id="MBC5581078.1"/>
    </source>
</evidence>
<dbReference type="EMBL" id="JACONZ010000002">
    <property type="protein sequence ID" value="MBC5581078.1"/>
    <property type="molecule type" value="Genomic_DNA"/>
</dbReference>
<dbReference type="Proteomes" id="UP000659630">
    <property type="component" value="Unassembled WGS sequence"/>
</dbReference>
<evidence type="ECO:0000256" key="1">
    <source>
        <dbReference type="ARBA" id="ARBA00023125"/>
    </source>
</evidence>
<dbReference type="RefSeq" id="WP_186887450.1">
    <property type="nucleotide sequence ID" value="NZ_JACONZ010000002.1"/>
</dbReference>